<evidence type="ECO:0000313" key="14">
    <source>
        <dbReference type="Proteomes" id="UP001497383"/>
    </source>
</evidence>
<evidence type="ECO:0000256" key="4">
    <source>
        <dbReference type="ARBA" id="ARBA00022540"/>
    </source>
</evidence>
<dbReference type="PANTHER" id="PTHR45989">
    <property type="entry name" value="TRANSLATION INITIATION FACTOR EIF-2B SUBUNIT GAMMA"/>
    <property type="match status" value="1"/>
</dbReference>
<evidence type="ECO:0000256" key="7">
    <source>
        <dbReference type="ARBA" id="ARBA00044229"/>
    </source>
</evidence>
<evidence type="ECO:0000256" key="8">
    <source>
        <dbReference type="ARBA" id="ARBA00045373"/>
    </source>
</evidence>
<sequence>MSLLYASDVAVDLLPWSLFKVANGQLRRFLKSPLMERKAQIGSAKFSKTVDAFHLLIIPNPPPSTSVKNNLASERVARSNSGGGDILKMEFTAVIFCGKGKALTPFSETRSTGIPKALIPVANKPILSYVLDWCQSAYFAKIVVVTSEETGDAVQHEIYRYKQDKKKKEASESSEEVQKGFESTPIELMPFTAEHSGEVVHFLYKNSVFRSEIENFIIMPCDFVTNLPPQVLIEAFRNTDANQIGLSVAYKNQLDIEDKKSKTFPKSYTVYSNSNSIEDDSFLLDHYGLEDIEASKMLQLRTQMCWRYPNSIISTKLLNSGIFLGSNKIFEIIQNESDKFTETYFQTRSINKIVRDLARRSWRHSKPRETVGLMIIPREATFFRVNNLPVWMEANRYFMKQQAMNKGSQSQQQQQQQSKDKAGAHVGNDSMVGEQTVLGEKTNVKKSVIGANCIIGKKVRLNACLLLDRVKIEDDVQLDNCIIGCDVIIGSKSRLTNCQVESTNEVIAGTQSKGDTLLCLTLENLANGDEGDDEFALATGSSDDDDEDNSEEDEESEEESEFEDEYTGNEDGLFAY</sequence>
<keyword evidence="4" id="KW-0396">Initiation factor</keyword>
<dbReference type="PANTHER" id="PTHR45989:SF1">
    <property type="entry name" value="TRANSLATION INITIATION FACTOR EIF-2B SUBUNIT GAMMA"/>
    <property type="match status" value="1"/>
</dbReference>
<evidence type="ECO:0000313" key="13">
    <source>
        <dbReference type="EMBL" id="CAK9437143.1"/>
    </source>
</evidence>
<accession>A0ABP0ZIQ2</accession>
<dbReference type="EMBL" id="OZ022406">
    <property type="protein sequence ID" value="CAK9437143.1"/>
    <property type="molecule type" value="Genomic_DNA"/>
</dbReference>
<proteinExistence type="inferred from homology"/>
<dbReference type="Gene3D" id="2.160.10.10">
    <property type="entry name" value="Hexapeptide repeat proteins"/>
    <property type="match status" value="1"/>
</dbReference>
<feature type="region of interest" description="Disordered" evidence="10">
    <location>
        <begin position="402"/>
        <end position="426"/>
    </location>
</feature>
<comment type="similarity">
    <text evidence="2">Belongs to the eIF-2B gamma/epsilon subunits family.</text>
</comment>
<feature type="compositionally biased region" description="Acidic residues" evidence="10">
    <location>
        <begin position="542"/>
        <end position="568"/>
    </location>
</feature>
<dbReference type="InterPro" id="IPR056764">
    <property type="entry name" value="LbH_EIF2B3/5"/>
</dbReference>
<dbReference type="Pfam" id="PF25084">
    <property type="entry name" value="LbH_EIF2B"/>
    <property type="match status" value="1"/>
</dbReference>
<dbReference type="RefSeq" id="XP_066828489.1">
    <property type="nucleotide sequence ID" value="XM_066971452.1"/>
</dbReference>
<keyword evidence="5" id="KW-0648">Protein biosynthesis</keyword>
<name>A0ABP0ZIQ2_9ASCO</name>
<dbReference type="InterPro" id="IPR051960">
    <property type="entry name" value="eIF2B_gamma"/>
</dbReference>
<gene>
    <name evidence="13" type="ORF">LODBEIA_P15510</name>
</gene>
<evidence type="ECO:0000256" key="10">
    <source>
        <dbReference type="SAM" id="MobiDB-lite"/>
    </source>
</evidence>
<evidence type="ECO:0000256" key="3">
    <source>
        <dbReference type="ARBA" id="ARBA00022490"/>
    </source>
</evidence>
<dbReference type="GeneID" id="92206747"/>
<dbReference type="InterPro" id="IPR005835">
    <property type="entry name" value="NTP_transferase_dom"/>
</dbReference>
<reference evidence="13 14" key="1">
    <citation type="submission" date="2024-03" db="EMBL/GenBank/DDBJ databases">
        <authorList>
            <person name="Brejova B."/>
        </authorList>
    </citation>
    <scope>NUCLEOTIDE SEQUENCE [LARGE SCALE GENOMIC DNA]</scope>
    <source>
        <strain evidence="13 14">CBS 14171</strain>
    </source>
</reference>
<dbReference type="Gene3D" id="3.90.550.10">
    <property type="entry name" value="Spore Coat Polysaccharide Biosynthesis Protein SpsA, Chain A"/>
    <property type="match status" value="1"/>
</dbReference>
<evidence type="ECO:0000256" key="9">
    <source>
        <dbReference type="ARBA" id="ARBA00046432"/>
    </source>
</evidence>
<dbReference type="InterPro" id="IPR029044">
    <property type="entry name" value="Nucleotide-diphossugar_trans"/>
</dbReference>
<comment type="subcellular location">
    <subcellularLocation>
        <location evidence="1">Cytoplasm</location>
        <location evidence="1">Cytosol</location>
    </subcellularLocation>
</comment>
<evidence type="ECO:0000256" key="2">
    <source>
        <dbReference type="ARBA" id="ARBA00007878"/>
    </source>
</evidence>
<evidence type="ECO:0000256" key="1">
    <source>
        <dbReference type="ARBA" id="ARBA00004514"/>
    </source>
</evidence>
<organism evidence="13 14">
    <name type="scientific">Lodderomyces beijingensis</name>
    <dbReference type="NCBI Taxonomy" id="1775926"/>
    <lineage>
        <taxon>Eukaryota</taxon>
        <taxon>Fungi</taxon>
        <taxon>Dikarya</taxon>
        <taxon>Ascomycota</taxon>
        <taxon>Saccharomycotina</taxon>
        <taxon>Pichiomycetes</taxon>
        <taxon>Debaryomycetaceae</taxon>
        <taxon>Candida/Lodderomyces clade</taxon>
        <taxon>Lodderomyces</taxon>
    </lineage>
</organism>
<evidence type="ECO:0000256" key="6">
    <source>
        <dbReference type="ARBA" id="ARBA00044196"/>
    </source>
</evidence>
<dbReference type="Proteomes" id="UP001497383">
    <property type="component" value="Chromosome 2"/>
</dbReference>
<feature type="region of interest" description="Disordered" evidence="10">
    <location>
        <begin position="531"/>
        <end position="576"/>
    </location>
</feature>
<dbReference type="SUPFAM" id="SSF53448">
    <property type="entry name" value="Nucleotide-diphospho-sugar transferases"/>
    <property type="match status" value="1"/>
</dbReference>
<evidence type="ECO:0000259" key="12">
    <source>
        <dbReference type="Pfam" id="PF25084"/>
    </source>
</evidence>
<feature type="domain" description="EIF2B subunit epsilon/gamma LbH" evidence="12">
    <location>
        <begin position="416"/>
        <end position="507"/>
    </location>
</feature>
<dbReference type="CDD" id="cd04652">
    <property type="entry name" value="LbH_eIF2B_gamma_C"/>
    <property type="match status" value="1"/>
</dbReference>
<comment type="subunit">
    <text evidence="9">Component of the translation initiation factor 2B (eIF2B) complex which is a heterodecamer of two sets of five different subunits: alpha, beta, gamma, delta and epsilon. Subunits alpha, beta and delta comprise a regulatory subcomplex and subunits epsilon and gamma comprise a catalytic subcomplex. Within the complex, the hexameric regulatory complex resides at the center, with the two heterodimeric catalytic subcomplexes bound on opposite sides.</text>
</comment>
<keyword evidence="14" id="KW-1185">Reference proteome</keyword>
<feature type="domain" description="Nucleotidyl transferase" evidence="11">
    <location>
        <begin position="97"/>
        <end position="250"/>
    </location>
</feature>
<evidence type="ECO:0000256" key="5">
    <source>
        <dbReference type="ARBA" id="ARBA00022917"/>
    </source>
</evidence>
<dbReference type="Pfam" id="PF00483">
    <property type="entry name" value="NTP_transferase"/>
    <property type="match status" value="1"/>
</dbReference>
<feature type="compositionally biased region" description="Low complexity" evidence="10">
    <location>
        <begin position="408"/>
        <end position="417"/>
    </location>
</feature>
<evidence type="ECO:0000259" key="11">
    <source>
        <dbReference type="Pfam" id="PF00483"/>
    </source>
</evidence>
<comment type="function">
    <text evidence="8">Acts as a component of the translation initiation factor 2B (eIF2B) complex, which catalyzes the exchange of GDP for GTP on the eukaryotic initiation factor 2 (eIF2) complex gamma subunit. Its guanine nucleotide exchange factor activity is repressed when bound to eIF2 complex phosphorylated on the alpha subunit, thereby limiting the amount of methionyl-initiator methionine tRNA available to the ribosome and consequently global translation is repressed.</text>
</comment>
<protein>
    <recommendedName>
        <fullName evidence="6">Translation initiation factor eIF2B subunit gamma</fullName>
    </recommendedName>
    <alternativeName>
        <fullName evidence="7">eIF2B GDP-GTP exchange factor subunit gamma</fullName>
    </alternativeName>
</protein>
<keyword evidence="3" id="KW-0963">Cytoplasm</keyword>